<feature type="compositionally biased region" description="Basic and acidic residues" evidence="6">
    <location>
        <begin position="76"/>
        <end position="104"/>
    </location>
</feature>
<dbReference type="GO" id="GO:0005929">
    <property type="term" value="C:cilium"/>
    <property type="evidence" value="ECO:0007669"/>
    <property type="project" value="UniProtKB-SubCell"/>
</dbReference>
<gene>
    <name evidence="8" type="ORF">DSPE1174_LOCUS1107</name>
</gene>
<name>A0A7S2AL47_9STRA</name>
<keyword evidence="5" id="KW-0966">Cell projection</keyword>
<evidence type="ECO:0000256" key="5">
    <source>
        <dbReference type="ARBA" id="ARBA00023273"/>
    </source>
</evidence>
<evidence type="ECO:0000256" key="4">
    <source>
        <dbReference type="ARBA" id="ARBA00023212"/>
    </source>
</evidence>
<keyword evidence="3" id="KW-0963">Cytoplasm</keyword>
<evidence type="ECO:0000313" key="8">
    <source>
        <dbReference type="EMBL" id="CAD9371138.1"/>
    </source>
</evidence>
<comment type="subcellular location">
    <subcellularLocation>
        <location evidence="1">Cell projection</location>
        <location evidence="1">Cilium</location>
    </subcellularLocation>
    <subcellularLocation>
        <location evidence="2">Cytoplasm</location>
        <location evidence="2">Cytoskeleton</location>
    </subcellularLocation>
</comment>
<evidence type="ECO:0000256" key="1">
    <source>
        <dbReference type="ARBA" id="ARBA00004138"/>
    </source>
</evidence>
<feature type="region of interest" description="Disordered" evidence="6">
    <location>
        <begin position="1"/>
        <end position="116"/>
    </location>
</feature>
<dbReference type="PROSITE" id="PS51665">
    <property type="entry name" value="ENKURIN"/>
    <property type="match status" value="1"/>
</dbReference>
<evidence type="ECO:0000256" key="3">
    <source>
        <dbReference type="ARBA" id="ARBA00022490"/>
    </source>
</evidence>
<dbReference type="EMBL" id="HBGS01002135">
    <property type="protein sequence ID" value="CAD9371138.1"/>
    <property type="molecule type" value="Transcribed_RNA"/>
</dbReference>
<keyword evidence="4" id="KW-0206">Cytoskeleton</keyword>
<dbReference type="InterPro" id="IPR052102">
    <property type="entry name" value="Enkurin_domain-protein"/>
</dbReference>
<proteinExistence type="predicted"/>
<evidence type="ECO:0000259" key="7">
    <source>
        <dbReference type="PROSITE" id="PS51665"/>
    </source>
</evidence>
<dbReference type="PANTHER" id="PTHR21490">
    <property type="entry name" value="ENKURIN-RELATED"/>
    <property type="match status" value="1"/>
</dbReference>
<dbReference type="Pfam" id="PF13864">
    <property type="entry name" value="Enkurin"/>
    <property type="match status" value="1"/>
</dbReference>
<accession>A0A7S2AL47</accession>
<sequence>MQKFKNVPSKIKLDMEKVGEGGEASAEKKEFLKRGTNEVRSRAALASKPSPRLTPRQRSHAKPTVPRASEPMKLAPRQDKNFVGENVARAERMAPGGKKEEPSRSKHASFGKTPLYLQERQAQWADDEQRRIAEMPDKDCPPGMTLMPESERLDTLRVLEGNEREIQQALFKMPLQITTPSQKKRKEALEAKLQEIESAKKIFSRTKVYVEG</sequence>
<dbReference type="PANTHER" id="PTHR21490:SF2">
    <property type="entry name" value="ENKURIN DOMAIN-CONTAINING PROTEIN 1"/>
    <property type="match status" value="1"/>
</dbReference>
<protein>
    <recommendedName>
        <fullName evidence="7">Enkurin domain-containing protein</fullName>
    </recommendedName>
</protein>
<dbReference type="AlphaFoldDB" id="A0A7S2AL47"/>
<reference evidence="8" key="1">
    <citation type="submission" date="2021-01" db="EMBL/GenBank/DDBJ databases">
        <authorList>
            <person name="Corre E."/>
            <person name="Pelletier E."/>
            <person name="Niang G."/>
            <person name="Scheremetjew M."/>
            <person name="Finn R."/>
            <person name="Kale V."/>
            <person name="Holt S."/>
            <person name="Cochrane G."/>
            <person name="Meng A."/>
            <person name="Brown T."/>
            <person name="Cohen L."/>
        </authorList>
    </citation>
    <scope>NUCLEOTIDE SEQUENCE</scope>
    <source>
        <strain evidence="8">CCMP1381</strain>
    </source>
</reference>
<evidence type="ECO:0000256" key="2">
    <source>
        <dbReference type="ARBA" id="ARBA00004245"/>
    </source>
</evidence>
<evidence type="ECO:0000256" key="6">
    <source>
        <dbReference type="SAM" id="MobiDB-lite"/>
    </source>
</evidence>
<feature type="domain" description="Enkurin" evidence="7">
    <location>
        <begin position="119"/>
        <end position="211"/>
    </location>
</feature>
<feature type="compositionally biased region" description="Basic and acidic residues" evidence="6">
    <location>
        <begin position="11"/>
        <end position="41"/>
    </location>
</feature>
<dbReference type="GO" id="GO:0005881">
    <property type="term" value="C:cytoplasmic microtubule"/>
    <property type="evidence" value="ECO:0007669"/>
    <property type="project" value="TreeGrafter"/>
</dbReference>
<dbReference type="InterPro" id="IPR027012">
    <property type="entry name" value="Enkurin_dom"/>
</dbReference>
<organism evidence="8">
    <name type="scientific">Octactis speculum</name>
    <dbReference type="NCBI Taxonomy" id="3111310"/>
    <lineage>
        <taxon>Eukaryota</taxon>
        <taxon>Sar</taxon>
        <taxon>Stramenopiles</taxon>
        <taxon>Ochrophyta</taxon>
        <taxon>Dictyochophyceae</taxon>
        <taxon>Dictyochales</taxon>
        <taxon>Dictyochaceae</taxon>
        <taxon>Octactis</taxon>
    </lineage>
</organism>